<dbReference type="SUPFAM" id="SSF158472">
    <property type="entry name" value="HAMP domain-like"/>
    <property type="match status" value="1"/>
</dbReference>
<dbReference type="NCBIfam" id="TIGR00254">
    <property type="entry name" value="GGDEF"/>
    <property type="match status" value="1"/>
</dbReference>
<evidence type="ECO:0000259" key="2">
    <source>
        <dbReference type="PROSITE" id="PS50885"/>
    </source>
</evidence>
<feature type="domain" description="HAMP" evidence="2">
    <location>
        <begin position="363"/>
        <end position="415"/>
    </location>
</feature>
<feature type="transmembrane region" description="Helical" evidence="1">
    <location>
        <begin position="38"/>
        <end position="59"/>
    </location>
</feature>
<keyword evidence="1" id="KW-1133">Transmembrane helix</keyword>
<evidence type="ECO:0000259" key="3">
    <source>
        <dbReference type="PROSITE" id="PS50887"/>
    </source>
</evidence>
<dbReference type="CDD" id="cd01949">
    <property type="entry name" value="GGDEF"/>
    <property type="match status" value="1"/>
</dbReference>
<evidence type="ECO:0000256" key="1">
    <source>
        <dbReference type="SAM" id="Phobius"/>
    </source>
</evidence>
<name>A0A1M5Z3S8_BUTFI</name>
<dbReference type="Gene3D" id="6.10.340.10">
    <property type="match status" value="1"/>
</dbReference>
<dbReference type="InterPro" id="IPR029787">
    <property type="entry name" value="Nucleotide_cyclase"/>
</dbReference>
<dbReference type="SMART" id="SM00304">
    <property type="entry name" value="HAMP"/>
    <property type="match status" value="1"/>
</dbReference>
<reference evidence="5" key="1">
    <citation type="submission" date="2016-11" db="EMBL/GenBank/DDBJ databases">
        <authorList>
            <person name="Varghese N."/>
            <person name="Submissions S."/>
        </authorList>
    </citation>
    <scope>NUCLEOTIDE SEQUENCE [LARGE SCALE GENOMIC DNA]</scope>
    <source>
        <strain evidence="5">DSM 3071</strain>
    </source>
</reference>
<dbReference type="Pfam" id="PF00672">
    <property type="entry name" value="HAMP"/>
    <property type="match status" value="1"/>
</dbReference>
<dbReference type="Gene3D" id="3.30.70.270">
    <property type="match status" value="1"/>
</dbReference>
<dbReference type="InterPro" id="IPR003660">
    <property type="entry name" value="HAMP_dom"/>
</dbReference>
<feature type="transmembrane region" description="Helical" evidence="1">
    <location>
        <begin position="340"/>
        <end position="360"/>
    </location>
</feature>
<sequence>MPIYISEALYCLETVSEKMIRKLKDNLKNRQVSITTRITSVTLVFVVLITIIASSFSYWKISSLIDSNIAENMNLIAENQGLRINQIMFHAENVATYISSYIQDQITGSDDLKDDAIREYIIDSSEAAFVAPVQGIEYALSCYLFFGPDYLEGKEDGFLYFRNENEDLKKVPLTDILLYEPDDIEHVGWYYIPKEAGEAVWIPPYYNQNLGTLMISYVVPVIYNNEFICIVGIDIDFNSILNDVDEITTAIGGSAYLSSDDWKSHYHAVAENDSYYIETLPANVHPTFDMRLYDSSTHAIRTHSLDNNEEFMSFVTLRNGMKLVVYVDSDDAYSDRYDTLAFLLVLSCVIGIVFIAFSIVTARFLSRPIKVLTSAAKKIGSGDFNITLPDSNIKEIEILSNTLRLSADNLSKFTKNMEDLIYKDDLTHVKNKAAYTLAVDTIQHKIETEPEFQFGVAMFDLNFLKSINDKYGHEAGDIAIKTCCKIICEVFEHSPVFRIGGDEFVAILTGKDYENRAELEKELSESIQHNKQSATHIYEAVSIAYGIAVYNPEKDPHYINVFSRADNEMYNCKKKDHEEVGTTPR</sequence>
<dbReference type="SUPFAM" id="SSF55073">
    <property type="entry name" value="Nucleotide cyclase"/>
    <property type="match status" value="1"/>
</dbReference>
<feature type="domain" description="GGDEF" evidence="3">
    <location>
        <begin position="452"/>
        <end position="585"/>
    </location>
</feature>
<dbReference type="SMART" id="SM00267">
    <property type="entry name" value="GGDEF"/>
    <property type="match status" value="1"/>
</dbReference>
<dbReference type="PROSITE" id="PS50887">
    <property type="entry name" value="GGDEF"/>
    <property type="match status" value="1"/>
</dbReference>
<dbReference type="InterPro" id="IPR000160">
    <property type="entry name" value="GGDEF_dom"/>
</dbReference>
<dbReference type="PROSITE" id="PS50885">
    <property type="entry name" value="HAMP"/>
    <property type="match status" value="1"/>
</dbReference>
<dbReference type="OrthoDB" id="9804955at2"/>
<dbReference type="Pfam" id="PF22673">
    <property type="entry name" value="MCP-like_PDC_1"/>
    <property type="match status" value="1"/>
</dbReference>
<dbReference type="GO" id="GO:0007165">
    <property type="term" value="P:signal transduction"/>
    <property type="evidence" value="ECO:0007669"/>
    <property type="project" value="InterPro"/>
</dbReference>
<proteinExistence type="predicted"/>
<gene>
    <name evidence="4" type="ORF">SAMN02745229_01981</name>
</gene>
<protein>
    <submittedName>
        <fullName evidence="4">Diguanylate cyclase (GGDEF) domain-containing protein</fullName>
    </submittedName>
</protein>
<dbReference type="InterPro" id="IPR043128">
    <property type="entry name" value="Rev_trsase/Diguanyl_cyclase"/>
</dbReference>
<dbReference type="GO" id="GO:0052621">
    <property type="term" value="F:diguanylate cyclase activity"/>
    <property type="evidence" value="ECO:0007669"/>
    <property type="project" value="TreeGrafter"/>
</dbReference>
<dbReference type="CDD" id="cd06225">
    <property type="entry name" value="HAMP"/>
    <property type="match status" value="1"/>
</dbReference>
<dbReference type="Gene3D" id="3.30.450.20">
    <property type="entry name" value="PAS domain"/>
    <property type="match status" value="1"/>
</dbReference>
<dbReference type="GO" id="GO:0016020">
    <property type="term" value="C:membrane"/>
    <property type="evidence" value="ECO:0007669"/>
    <property type="project" value="InterPro"/>
</dbReference>
<dbReference type="AlphaFoldDB" id="A0A1M5Z3S8"/>
<dbReference type="PANTHER" id="PTHR45138">
    <property type="entry name" value="REGULATORY COMPONENTS OF SENSORY TRANSDUCTION SYSTEM"/>
    <property type="match status" value="1"/>
</dbReference>
<dbReference type="STRING" id="1121131.SAMN02745229_01981"/>
<dbReference type="CDD" id="cd12913">
    <property type="entry name" value="PDC1_MCP_like"/>
    <property type="match status" value="1"/>
</dbReference>
<dbReference type="InterPro" id="IPR050469">
    <property type="entry name" value="Diguanylate_Cyclase"/>
</dbReference>
<evidence type="ECO:0000313" key="4">
    <source>
        <dbReference type="EMBL" id="SHI18859.1"/>
    </source>
</evidence>
<keyword evidence="1" id="KW-0472">Membrane</keyword>
<dbReference type="EMBL" id="FQXK01000015">
    <property type="protein sequence ID" value="SHI18859.1"/>
    <property type="molecule type" value="Genomic_DNA"/>
</dbReference>
<evidence type="ECO:0000313" key="5">
    <source>
        <dbReference type="Proteomes" id="UP000184278"/>
    </source>
</evidence>
<keyword evidence="1" id="KW-0812">Transmembrane</keyword>
<dbReference type="Proteomes" id="UP000184278">
    <property type="component" value="Unassembled WGS sequence"/>
</dbReference>
<organism evidence="4 5">
    <name type="scientific">Butyrivibrio fibrisolvens DSM 3071</name>
    <dbReference type="NCBI Taxonomy" id="1121131"/>
    <lineage>
        <taxon>Bacteria</taxon>
        <taxon>Bacillati</taxon>
        <taxon>Bacillota</taxon>
        <taxon>Clostridia</taxon>
        <taxon>Lachnospirales</taxon>
        <taxon>Lachnospiraceae</taxon>
        <taxon>Butyrivibrio</taxon>
    </lineage>
</organism>
<accession>A0A1M5Z3S8</accession>
<dbReference type="PANTHER" id="PTHR45138:SF9">
    <property type="entry name" value="DIGUANYLATE CYCLASE DGCM-RELATED"/>
    <property type="match status" value="1"/>
</dbReference>
<keyword evidence="5" id="KW-1185">Reference proteome</keyword>
<dbReference type="Pfam" id="PF00990">
    <property type="entry name" value="GGDEF"/>
    <property type="match status" value="1"/>
</dbReference>